<evidence type="ECO:0000313" key="3">
    <source>
        <dbReference type="Proteomes" id="UP000180215"/>
    </source>
</evidence>
<name>A0A1S1P0I5_METEX</name>
<dbReference type="GO" id="GO:0003676">
    <property type="term" value="F:nucleic acid binding"/>
    <property type="evidence" value="ECO:0007669"/>
    <property type="project" value="InterPro"/>
</dbReference>
<dbReference type="Pfam" id="PF13358">
    <property type="entry name" value="DDE_3"/>
    <property type="match status" value="1"/>
</dbReference>
<feature type="domain" description="Tc1-like transposase DDE" evidence="1">
    <location>
        <begin position="12"/>
        <end position="69"/>
    </location>
</feature>
<dbReference type="AlphaFoldDB" id="A0A1S1P0I5"/>
<dbReference type="InterPro" id="IPR038717">
    <property type="entry name" value="Tc1-like_DDE_dom"/>
</dbReference>
<dbReference type="InterPro" id="IPR036397">
    <property type="entry name" value="RNaseH_sf"/>
</dbReference>
<dbReference type="EMBL" id="MNAO01000452">
    <property type="protein sequence ID" value="OHV14749.1"/>
    <property type="molecule type" value="Genomic_DNA"/>
</dbReference>
<comment type="caution">
    <text evidence="2">The sequence shown here is derived from an EMBL/GenBank/DDBJ whole genome shotgun (WGS) entry which is preliminary data.</text>
</comment>
<sequence>MPSSRTLRCQSGDTVVMDNLPAHKVSGIREHIEAVGARLLYLPAYSPDFNLIELAFAKLNSFLRSAARTIPDLWEAIKQSVNRFAPDECRAYLAAAGYDAT</sequence>
<dbReference type="Proteomes" id="UP000180215">
    <property type="component" value="Unassembled WGS sequence"/>
</dbReference>
<proteinExistence type="predicted"/>
<protein>
    <submittedName>
        <fullName evidence="2">IS630 family transposase</fullName>
    </submittedName>
</protein>
<evidence type="ECO:0000313" key="2">
    <source>
        <dbReference type="EMBL" id="OHV14749.1"/>
    </source>
</evidence>
<reference evidence="2 3" key="1">
    <citation type="submission" date="2016-10" db="EMBL/GenBank/DDBJ databases">
        <title>Draft genome sequence of Methylobacterium extorquens CP3, a seed endophyte of Crotalaria pumila with plant growth-promoting and metal tolerance properties.</title>
        <authorList>
            <person name="Sanchez-Lopez A.S."/>
            <person name="Van Hamme J.D."/>
            <person name="Thijs S."/>
            <person name="Mcammond B.M."/>
            <person name="Stevens V."/>
            <person name="Gonzalez-Chavez M.D.C."/>
            <person name="Vangronsveld J."/>
        </authorList>
    </citation>
    <scope>NUCLEOTIDE SEQUENCE [LARGE SCALE GENOMIC DNA]</scope>
    <source>
        <strain evidence="2 3">CP3</strain>
    </source>
</reference>
<dbReference type="Gene3D" id="3.30.420.10">
    <property type="entry name" value="Ribonuclease H-like superfamily/Ribonuclease H"/>
    <property type="match status" value="1"/>
</dbReference>
<gene>
    <name evidence="2" type="ORF">BK022_24155</name>
</gene>
<evidence type="ECO:0000259" key="1">
    <source>
        <dbReference type="Pfam" id="PF13358"/>
    </source>
</evidence>
<organism evidence="2 3">
    <name type="scientific">Methylorubrum extorquens</name>
    <name type="common">Methylobacterium dichloromethanicum</name>
    <name type="synonym">Methylobacterium extorquens</name>
    <dbReference type="NCBI Taxonomy" id="408"/>
    <lineage>
        <taxon>Bacteria</taxon>
        <taxon>Pseudomonadati</taxon>
        <taxon>Pseudomonadota</taxon>
        <taxon>Alphaproteobacteria</taxon>
        <taxon>Hyphomicrobiales</taxon>
        <taxon>Methylobacteriaceae</taxon>
        <taxon>Methylorubrum</taxon>
    </lineage>
</organism>
<accession>A0A1S1P0I5</accession>